<dbReference type="Gene3D" id="1.10.357.10">
    <property type="entry name" value="Tetracycline Repressor, domain 2"/>
    <property type="match status" value="1"/>
</dbReference>
<gene>
    <name evidence="6" type="ORF">SAMN05660657_04927</name>
</gene>
<evidence type="ECO:0000256" key="4">
    <source>
        <dbReference type="PROSITE-ProRule" id="PRU00335"/>
    </source>
</evidence>
<keyword evidence="3" id="KW-0804">Transcription</keyword>
<dbReference type="Gene3D" id="1.10.10.60">
    <property type="entry name" value="Homeodomain-like"/>
    <property type="match status" value="1"/>
</dbReference>
<evidence type="ECO:0000256" key="3">
    <source>
        <dbReference type="ARBA" id="ARBA00023163"/>
    </source>
</evidence>
<dbReference type="SUPFAM" id="SSF46689">
    <property type="entry name" value="Homeodomain-like"/>
    <property type="match status" value="1"/>
</dbReference>
<dbReference type="GO" id="GO:0003700">
    <property type="term" value="F:DNA-binding transcription factor activity"/>
    <property type="evidence" value="ECO:0007669"/>
    <property type="project" value="TreeGrafter"/>
</dbReference>
<dbReference type="PANTHER" id="PTHR30055">
    <property type="entry name" value="HTH-TYPE TRANSCRIPTIONAL REGULATOR RUTR"/>
    <property type="match status" value="1"/>
</dbReference>
<reference evidence="7" key="1">
    <citation type="submission" date="2016-10" db="EMBL/GenBank/DDBJ databases">
        <authorList>
            <person name="Varghese N."/>
            <person name="Submissions S."/>
        </authorList>
    </citation>
    <scope>NUCLEOTIDE SEQUENCE [LARGE SCALE GENOMIC DNA]</scope>
    <source>
        <strain evidence="7">DSM 46136</strain>
    </source>
</reference>
<dbReference type="InterPro" id="IPR009057">
    <property type="entry name" value="Homeodomain-like_sf"/>
</dbReference>
<feature type="DNA-binding region" description="H-T-H motif" evidence="4">
    <location>
        <begin position="14"/>
        <end position="33"/>
    </location>
</feature>
<keyword evidence="1" id="KW-0805">Transcription regulation</keyword>
<dbReference type="Pfam" id="PF16859">
    <property type="entry name" value="TetR_C_11"/>
    <property type="match status" value="1"/>
</dbReference>
<dbReference type="Proteomes" id="UP000199546">
    <property type="component" value="Unassembled WGS sequence"/>
</dbReference>
<accession>A0A1I7CV90</accession>
<dbReference type="InterPro" id="IPR036271">
    <property type="entry name" value="Tet_transcr_reg_TetR-rel_C_sf"/>
</dbReference>
<protein>
    <submittedName>
        <fullName evidence="6">Transcriptional regulator, TetR family</fullName>
    </submittedName>
</protein>
<evidence type="ECO:0000313" key="6">
    <source>
        <dbReference type="EMBL" id="SFU03352.1"/>
    </source>
</evidence>
<dbReference type="EMBL" id="FPBA01000027">
    <property type="protein sequence ID" value="SFU03352.1"/>
    <property type="molecule type" value="Genomic_DNA"/>
</dbReference>
<proteinExistence type="predicted"/>
<dbReference type="InterPro" id="IPR011075">
    <property type="entry name" value="TetR_C"/>
</dbReference>
<dbReference type="AlphaFoldDB" id="A0A1I7CV90"/>
<organism evidence="6 7">
    <name type="scientific">Geodermatophilus amargosae</name>
    <dbReference type="NCBI Taxonomy" id="1296565"/>
    <lineage>
        <taxon>Bacteria</taxon>
        <taxon>Bacillati</taxon>
        <taxon>Actinomycetota</taxon>
        <taxon>Actinomycetes</taxon>
        <taxon>Geodermatophilales</taxon>
        <taxon>Geodermatophilaceae</taxon>
        <taxon>Geodermatophilus</taxon>
    </lineage>
</organism>
<dbReference type="GO" id="GO:0000976">
    <property type="term" value="F:transcription cis-regulatory region binding"/>
    <property type="evidence" value="ECO:0007669"/>
    <property type="project" value="TreeGrafter"/>
</dbReference>
<dbReference type="PANTHER" id="PTHR30055:SF148">
    <property type="entry name" value="TETR-FAMILY TRANSCRIPTIONAL REGULATOR"/>
    <property type="match status" value="1"/>
</dbReference>
<keyword evidence="7" id="KW-1185">Reference proteome</keyword>
<sequence>MLDIVIEQGVGGVSMESVAARAATSKPVLYRRWDGRAALLRDTLVPLAMSAIPHTDTGSYRGDMLAILHGWADFFASPVGVIGPAIVGAMPHDPELAEAFRGGVIGWRKKAMSETLERGIARGEVRPDVEVEIARELGQAVLWHRFLVTGDPVTTELIEHVVDHILLPYVAPRT</sequence>
<evidence type="ECO:0000256" key="1">
    <source>
        <dbReference type="ARBA" id="ARBA00023015"/>
    </source>
</evidence>
<dbReference type="Pfam" id="PF00440">
    <property type="entry name" value="TetR_N"/>
    <property type="match status" value="1"/>
</dbReference>
<feature type="domain" description="HTH tetR-type" evidence="5">
    <location>
        <begin position="1"/>
        <end position="51"/>
    </location>
</feature>
<dbReference type="PROSITE" id="PS50977">
    <property type="entry name" value="HTH_TETR_2"/>
    <property type="match status" value="1"/>
</dbReference>
<keyword evidence="2 4" id="KW-0238">DNA-binding</keyword>
<name>A0A1I7CV90_9ACTN</name>
<dbReference type="STRING" id="1296565.SAMN05660657_04927"/>
<evidence type="ECO:0000259" key="5">
    <source>
        <dbReference type="PROSITE" id="PS50977"/>
    </source>
</evidence>
<dbReference type="InterPro" id="IPR050109">
    <property type="entry name" value="HTH-type_TetR-like_transc_reg"/>
</dbReference>
<dbReference type="SUPFAM" id="SSF48498">
    <property type="entry name" value="Tetracyclin repressor-like, C-terminal domain"/>
    <property type="match status" value="1"/>
</dbReference>
<evidence type="ECO:0000313" key="7">
    <source>
        <dbReference type="Proteomes" id="UP000199546"/>
    </source>
</evidence>
<evidence type="ECO:0000256" key="2">
    <source>
        <dbReference type="ARBA" id="ARBA00023125"/>
    </source>
</evidence>
<dbReference type="InterPro" id="IPR001647">
    <property type="entry name" value="HTH_TetR"/>
</dbReference>